<comment type="function">
    <text evidence="2">Removes the formyl group from the N-terminal Met of newly synthesized proteins. Requires at least a dipeptide for an efficient rate of reaction. N-terminal L-methionine is a prerequisite for activity but the enzyme has broad specificity at other positions.</text>
</comment>
<dbReference type="SUPFAM" id="SSF56420">
    <property type="entry name" value="Peptide deformylase"/>
    <property type="match status" value="1"/>
</dbReference>
<dbReference type="GO" id="GO:0042586">
    <property type="term" value="F:peptide deformylase activity"/>
    <property type="evidence" value="ECO:0007669"/>
    <property type="project" value="UniProtKB-UniRule"/>
</dbReference>
<feature type="binding site" evidence="2">
    <location>
        <position position="136"/>
    </location>
    <ligand>
        <name>Fe cation</name>
        <dbReference type="ChEBI" id="CHEBI:24875"/>
    </ligand>
</feature>
<keyword evidence="2" id="KW-0648">Protein biosynthesis</keyword>
<comment type="cofactor">
    <cofactor evidence="2">
        <name>Fe(2+)</name>
        <dbReference type="ChEBI" id="CHEBI:29033"/>
    </cofactor>
    <text evidence="2">Binds 1 Fe(2+) ion.</text>
</comment>
<dbReference type="EC" id="3.5.1.88" evidence="2"/>
<dbReference type="PIRSF" id="PIRSF004749">
    <property type="entry name" value="Pep_def"/>
    <property type="match status" value="1"/>
</dbReference>
<name>A0A545T1A2_9GAMM</name>
<keyword evidence="2" id="KW-0408">Iron</keyword>
<keyword evidence="2" id="KW-0479">Metal-binding</keyword>
<reference evidence="3 4" key="1">
    <citation type="submission" date="2019-06" db="EMBL/GenBank/DDBJ databases">
        <title>Draft genome of Aliikangiella marina GYP-15.</title>
        <authorList>
            <person name="Wang G."/>
        </authorList>
    </citation>
    <scope>NUCLEOTIDE SEQUENCE [LARGE SCALE GENOMIC DNA]</scope>
    <source>
        <strain evidence="3 4">GYP-15</strain>
    </source>
</reference>
<dbReference type="AlphaFoldDB" id="A0A545T1A2"/>
<evidence type="ECO:0000256" key="2">
    <source>
        <dbReference type="HAMAP-Rule" id="MF_00163"/>
    </source>
</evidence>
<dbReference type="HAMAP" id="MF_00163">
    <property type="entry name" value="Pep_deformylase"/>
    <property type="match status" value="1"/>
</dbReference>
<dbReference type="RefSeq" id="WP_142944207.1">
    <property type="nucleotide sequence ID" value="NZ_VIKR01000007.1"/>
</dbReference>
<dbReference type="EMBL" id="VIKR01000007">
    <property type="protein sequence ID" value="TQV70990.1"/>
    <property type="molecule type" value="Genomic_DNA"/>
</dbReference>
<dbReference type="Pfam" id="PF01327">
    <property type="entry name" value="Pep_deformylase"/>
    <property type="match status" value="1"/>
</dbReference>
<feature type="binding site" evidence="2">
    <location>
        <position position="94"/>
    </location>
    <ligand>
        <name>Fe cation</name>
        <dbReference type="ChEBI" id="CHEBI:24875"/>
    </ligand>
</feature>
<evidence type="ECO:0000313" key="4">
    <source>
        <dbReference type="Proteomes" id="UP000317839"/>
    </source>
</evidence>
<dbReference type="Proteomes" id="UP000317839">
    <property type="component" value="Unassembled WGS sequence"/>
</dbReference>
<sequence>MAVQEIIKLGNPKLLQKSDPVEIGDNQLIKVLKQNLADTARAFNRQYGWGRAISAIQIGVAKRVIYMAAPEKILLINPEVIDSSNSMIEIWDDCMSFPDLMVKVKRHESFKIHYLDENWQTQERLIEGAMSELLQHELDHLNGIVATMRAIDGSQIALQSEKHHLDATLFANKT</sequence>
<dbReference type="PANTHER" id="PTHR10458">
    <property type="entry name" value="PEPTIDE DEFORMYLASE"/>
    <property type="match status" value="1"/>
</dbReference>
<proteinExistence type="inferred from homology"/>
<evidence type="ECO:0000256" key="1">
    <source>
        <dbReference type="ARBA" id="ARBA00010759"/>
    </source>
</evidence>
<evidence type="ECO:0000313" key="3">
    <source>
        <dbReference type="EMBL" id="TQV70990.1"/>
    </source>
</evidence>
<gene>
    <name evidence="2" type="primary">def</name>
    <name evidence="3" type="ORF">FLL45_21935</name>
</gene>
<comment type="similarity">
    <text evidence="1 2">Belongs to the polypeptide deformylase family.</text>
</comment>
<dbReference type="OrthoDB" id="9804313at2"/>
<keyword evidence="4" id="KW-1185">Reference proteome</keyword>
<organism evidence="3 4">
    <name type="scientific">Aliikangiella marina</name>
    <dbReference type="NCBI Taxonomy" id="1712262"/>
    <lineage>
        <taxon>Bacteria</taxon>
        <taxon>Pseudomonadati</taxon>
        <taxon>Pseudomonadota</taxon>
        <taxon>Gammaproteobacteria</taxon>
        <taxon>Oceanospirillales</taxon>
        <taxon>Pleioneaceae</taxon>
        <taxon>Aliikangiella</taxon>
    </lineage>
</organism>
<dbReference type="GO" id="GO:0046872">
    <property type="term" value="F:metal ion binding"/>
    <property type="evidence" value="ECO:0007669"/>
    <property type="project" value="UniProtKB-KW"/>
</dbReference>
<comment type="catalytic activity">
    <reaction evidence="2">
        <text>N-terminal N-formyl-L-methionyl-[peptide] + H2O = N-terminal L-methionyl-[peptide] + formate</text>
        <dbReference type="Rhea" id="RHEA:24420"/>
        <dbReference type="Rhea" id="RHEA-COMP:10639"/>
        <dbReference type="Rhea" id="RHEA-COMP:10640"/>
        <dbReference type="ChEBI" id="CHEBI:15377"/>
        <dbReference type="ChEBI" id="CHEBI:15740"/>
        <dbReference type="ChEBI" id="CHEBI:49298"/>
        <dbReference type="ChEBI" id="CHEBI:64731"/>
        <dbReference type="EC" id="3.5.1.88"/>
    </reaction>
</comment>
<dbReference type="InterPro" id="IPR036821">
    <property type="entry name" value="Peptide_deformylase_sf"/>
</dbReference>
<dbReference type="PANTHER" id="PTHR10458:SF22">
    <property type="entry name" value="PEPTIDE DEFORMYLASE"/>
    <property type="match status" value="1"/>
</dbReference>
<dbReference type="Gene3D" id="3.90.45.10">
    <property type="entry name" value="Peptide deformylase"/>
    <property type="match status" value="1"/>
</dbReference>
<dbReference type="CDD" id="cd00487">
    <property type="entry name" value="Pep_deformylase"/>
    <property type="match status" value="1"/>
</dbReference>
<dbReference type="GO" id="GO:0006412">
    <property type="term" value="P:translation"/>
    <property type="evidence" value="ECO:0007669"/>
    <property type="project" value="UniProtKB-UniRule"/>
</dbReference>
<dbReference type="InterPro" id="IPR023635">
    <property type="entry name" value="Peptide_deformylase"/>
</dbReference>
<dbReference type="PRINTS" id="PR01576">
    <property type="entry name" value="PDEFORMYLASE"/>
</dbReference>
<keyword evidence="2" id="KW-0378">Hydrolase</keyword>
<accession>A0A545T1A2</accession>
<feature type="binding site" evidence="2">
    <location>
        <position position="140"/>
    </location>
    <ligand>
        <name>Fe cation</name>
        <dbReference type="ChEBI" id="CHEBI:24875"/>
    </ligand>
</feature>
<comment type="caution">
    <text evidence="3">The sequence shown here is derived from an EMBL/GenBank/DDBJ whole genome shotgun (WGS) entry which is preliminary data.</text>
</comment>
<feature type="active site" evidence="2">
    <location>
        <position position="137"/>
    </location>
</feature>
<protein>
    <recommendedName>
        <fullName evidence="2">Peptide deformylase</fullName>
        <shortName evidence="2">PDF</shortName>
        <ecNumber evidence="2">3.5.1.88</ecNumber>
    </recommendedName>
    <alternativeName>
        <fullName evidence="2">Polypeptide deformylase</fullName>
    </alternativeName>
</protein>